<feature type="domain" description="Lactate/malate dehydrogenase C-terminal" evidence="8">
    <location>
        <begin position="146"/>
        <end position="298"/>
    </location>
</feature>
<evidence type="ECO:0000313" key="10">
    <source>
        <dbReference type="Proteomes" id="UP000679848"/>
    </source>
</evidence>
<keyword evidence="10" id="KW-1185">Reference proteome</keyword>
<keyword evidence="3 5" id="KW-0520">NAD</keyword>
<feature type="domain" description="Lactate/malate dehydrogenase N-terminal" evidence="7">
    <location>
        <begin position="1"/>
        <end position="141"/>
    </location>
</feature>
<dbReference type="GO" id="GO:0006089">
    <property type="term" value="P:lactate metabolic process"/>
    <property type="evidence" value="ECO:0007669"/>
    <property type="project" value="TreeGrafter"/>
</dbReference>
<dbReference type="SUPFAM" id="SSF51735">
    <property type="entry name" value="NAD(P)-binding Rossmann-fold domains"/>
    <property type="match status" value="1"/>
</dbReference>
<dbReference type="InterPro" id="IPR022383">
    <property type="entry name" value="Lactate/malate_DH_C"/>
</dbReference>
<gene>
    <name evidence="9" type="primary">mdh</name>
    <name evidence="9" type="ORF">MM59RIKEN_21490</name>
</gene>
<evidence type="ECO:0000256" key="6">
    <source>
        <dbReference type="RuleBase" id="RU003369"/>
    </source>
</evidence>
<dbReference type="Pfam" id="PF00056">
    <property type="entry name" value="Ldh_1_N"/>
    <property type="match status" value="1"/>
</dbReference>
<dbReference type="InterPro" id="IPR015955">
    <property type="entry name" value="Lactate_DH/Glyco_Ohase_4_C"/>
</dbReference>
<evidence type="ECO:0000256" key="2">
    <source>
        <dbReference type="ARBA" id="ARBA00023002"/>
    </source>
</evidence>
<evidence type="ECO:0000256" key="4">
    <source>
        <dbReference type="PIRSR" id="PIRSR000102-1"/>
    </source>
</evidence>
<dbReference type="InterPro" id="IPR001557">
    <property type="entry name" value="L-lactate/malate_DH"/>
</dbReference>
<dbReference type="Gene3D" id="3.40.50.720">
    <property type="entry name" value="NAD(P)-binding Rossmann-like Domain"/>
    <property type="match status" value="1"/>
</dbReference>
<dbReference type="AlphaFoldDB" id="A0A810Q9E3"/>
<protein>
    <submittedName>
        <fullName evidence="9">Malate dehydrogenase</fullName>
    </submittedName>
</protein>
<dbReference type="Proteomes" id="UP000679848">
    <property type="component" value="Chromosome"/>
</dbReference>
<feature type="active site" description="Proton acceptor" evidence="4">
    <location>
        <position position="173"/>
    </location>
</feature>
<keyword evidence="2 6" id="KW-0560">Oxidoreductase</keyword>
<evidence type="ECO:0000256" key="5">
    <source>
        <dbReference type="PIRSR" id="PIRSR000102-3"/>
    </source>
</evidence>
<feature type="binding site" evidence="5">
    <location>
        <position position="93"/>
    </location>
    <ligand>
        <name>NAD(+)</name>
        <dbReference type="ChEBI" id="CHEBI:57540"/>
    </ligand>
</feature>
<evidence type="ECO:0000259" key="7">
    <source>
        <dbReference type="Pfam" id="PF00056"/>
    </source>
</evidence>
<reference evidence="9" key="1">
    <citation type="submission" date="2020-09" db="EMBL/GenBank/DDBJ databases">
        <title>New species isolated from human feces.</title>
        <authorList>
            <person name="Kitahara M."/>
            <person name="Shigeno Y."/>
            <person name="Shime M."/>
            <person name="Matsumoto Y."/>
            <person name="Nakamura S."/>
            <person name="Motooka D."/>
            <person name="Fukuoka S."/>
            <person name="Nishikawa H."/>
            <person name="Benno Y."/>
        </authorList>
    </citation>
    <scope>NUCLEOTIDE SEQUENCE</scope>
    <source>
        <strain evidence="9">MM59</strain>
    </source>
</reference>
<evidence type="ECO:0000259" key="8">
    <source>
        <dbReference type="Pfam" id="PF02866"/>
    </source>
</evidence>
<organism evidence="9 10">
    <name type="scientific">Pusillibacter faecalis</name>
    <dbReference type="NCBI Taxonomy" id="2714358"/>
    <lineage>
        <taxon>Bacteria</taxon>
        <taxon>Bacillati</taxon>
        <taxon>Bacillota</taxon>
        <taxon>Clostridia</taxon>
        <taxon>Eubacteriales</taxon>
        <taxon>Oscillospiraceae</taxon>
        <taxon>Pusillibacter</taxon>
    </lineage>
</organism>
<dbReference type="PANTHER" id="PTHR43128:SF16">
    <property type="entry name" value="L-LACTATE DEHYDROGENASE"/>
    <property type="match status" value="1"/>
</dbReference>
<dbReference type="Pfam" id="PF02866">
    <property type="entry name" value="Ldh_1_C"/>
    <property type="match status" value="1"/>
</dbReference>
<dbReference type="EMBL" id="AP023420">
    <property type="protein sequence ID" value="BCK84830.1"/>
    <property type="molecule type" value="Genomic_DNA"/>
</dbReference>
<feature type="binding site" evidence="5">
    <location>
        <position position="33"/>
    </location>
    <ligand>
        <name>NAD(+)</name>
        <dbReference type="ChEBI" id="CHEBI:57540"/>
    </ligand>
</feature>
<comment type="similarity">
    <text evidence="1">Belongs to the LDH/MDH superfamily. LDH family.</text>
</comment>
<dbReference type="SUPFAM" id="SSF56327">
    <property type="entry name" value="LDH C-terminal domain-like"/>
    <property type="match status" value="1"/>
</dbReference>
<dbReference type="RefSeq" id="WP_187029658.1">
    <property type="nucleotide sequence ID" value="NZ_AP023420.1"/>
</dbReference>
<accession>A0A810Q9E3</accession>
<dbReference type="InterPro" id="IPR001236">
    <property type="entry name" value="Lactate/malate_DH_N"/>
</dbReference>
<dbReference type="Gene3D" id="3.90.110.10">
    <property type="entry name" value="Lactate dehydrogenase/glycoside hydrolase, family 4, C-terminal"/>
    <property type="match status" value="1"/>
</dbReference>
<dbReference type="PIRSF" id="PIRSF000102">
    <property type="entry name" value="Lac_mal_DH"/>
    <property type="match status" value="1"/>
</dbReference>
<name>A0A810Q9E3_9FIRM</name>
<dbReference type="GO" id="GO:0004459">
    <property type="term" value="F:L-lactate dehydrogenase (NAD+) activity"/>
    <property type="evidence" value="ECO:0007669"/>
    <property type="project" value="TreeGrafter"/>
</dbReference>
<dbReference type="KEGG" id="pfaa:MM59RIKEN_21490"/>
<feature type="binding site" evidence="5">
    <location>
        <begin position="7"/>
        <end position="13"/>
    </location>
    <ligand>
        <name>NAD(+)</name>
        <dbReference type="ChEBI" id="CHEBI:57540"/>
    </ligand>
</feature>
<dbReference type="PANTHER" id="PTHR43128">
    <property type="entry name" value="L-2-HYDROXYCARBOXYLATE DEHYDROGENASE (NAD(P)(+))"/>
    <property type="match status" value="1"/>
</dbReference>
<evidence type="ECO:0000256" key="1">
    <source>
        <dbReference type="ARBA" id="ARBA00006054"/>
    </source>
</evidence>
<evidence type="ECO:0000313" key="9">
    <source>
        <dbReference type="EMBL" id="BCK84830.1"/>
    </source>
</evidence>
<evidence type="ECO:0000256" key="3">
    <source>
        <dbReference type="ARBA" id="ARBA00023027"/>
    </source>
</evidence>
<dbReference type="InterPro" id="IPR036291">
    <property type="entry name" value="NAD(P)-bd_dom_sf"/>
</dbReference>
<proteinExistence type="inferred from homology"/>
<sequence>MKLGIIGGAGLLGSTTAFVLGMRDILDEIKLVDLNDNAAKNQAMDMGQAILPFSRTKITPAHYADLGDCEVILVTANMSTRQVTDRSERLKDNMGLLGPITAEIKAVCRQDPIVIICTNPVDVFTYVGWKLMGSDRSKVIGFSSNDTMRLKWAVAEVKGLDYRRLECVCIGEHGDAQVRLLDQMTYDGQPLTLTAEETETVICLTKEWFKEFSGLGIKRSTGWTSGVNLAEMIEAIMTDSKKLLPCSAVFGGEFGYNDVACGALCRLGKNGVEEITLPLNNGQKAEMDAAVAKIKEQISWTNL</sequence>
<dbReference type="PRINTS" id="PR00086">
    <property type="entry name" value="LLDHDRGNASE"/>
</dbReference>